<evidence type="ECO:0000256" key="1">
    <source>
        <dbReference type="ARBA" id="ARBA00001974"/>
    </source>
</evidence>
<dbReference type="Gene3D" id="3.50.50.60">
    <property type="entry name" value="FAD/NAD(P)-binding domain"/>
    <property type="match status" value="2"/>
</dbReference>
<dbReference type="PROSITE" id="PS51296">
    <property type="entry name" value="RIESKE"/>
    <property type="match status" value="1"/>
</dbReference>
<dbReference type="InterPro" id="IPR036188">
    <property type="entry name" value="FAD/NAD-bd_sf"/>
</dbReference>
<dbReference type="FunFam" id="2.102.10.10:FF:000003">
    <property type="entry name" value="apoptosis-inducing factor 3 isoform X2"/>
    <property type="match status" value="1"/>
</dbReference>
<evidence type="ECO:0000256" key="6">
    <source>
        <dbReference type="ARBA" id="ARBA00022827"/>
    </source>
</evidence>
<dbReference type="CDD" id="cd03478">
    <property type="entry name" value="Rieske_AIFL_N"/>
    <property type="match status" value="1"/>
</dbReference>
<dbReference type="InterPro" id="IPR017941">
    <property type="entry name" value="Rieske_2Fe-2S"/>
</dbReference>
<dbReference type="eggNOG" id="KOG1336">
    <property type="taxonomic scope" value="Eukaryota"/>
</dbReference>
<dbReference type="KEGG" id="dya:Dyak_GE12673"/>
<dbReference type="Proteomes" id="UP000002282">
    <property type="component" value="Chromosome 2R"/>
</dbReference>
<sequence>MEAHEYTDPVVACHTFELQENEMRQLDLSGVPSILLVKQSGILRAVGAKCPHRGAPLAKGVLTRNRVRCPWHGACFNLETGDIENFPGLDSLPCHRVNVDSRGQVLVQVKRSYLLKHSRIKRMVSRNWQDQRRFVVLGGGPSGAICVETLRQEGFTGRLTLVCREKHLPYDRIGVMNLLNTGTYTTNLCLREEQFYKDCGIEVQLGVSAERLDTNCHILHCTDGKSFPYDKIYIATGYSATRPKIPGVHLKNVKTIRDIGDARSIFQMVDKSTHVVCLGSSFMAVEASANLVARAGRVTLVARQNVPFKGTLGESIGQRIQELLEENKVEVRVSSGITRILGNNRGEVTAVKLLDKSRIPCNLLILGTGCQCNTEFLQQSGIGVNPDGSVDVNDFLQTSVRNVYVGGDIANAFILGGFPDRVNISHYGLAQYHGRIAAMNMSGRIAKLEAIPFFYTSIFGRSFRSAGYGQYKDVLIDGSLGDLQFVAYFLDYKDTVTSVASCGRDPIVAQFAELIAQRKLLCRCQIADPKERGSWPTKLKLKN</sequence>
<keyword evidence="9" id="KW-0411">Iron-sulfur</keyword>
<dbReference type="PANTHER" id="PTHR43557:SF2">
    <property type="entry name" value="RIESKE DOMAIN-CONTAINING PROTEIN-RELATED"/>
    <property type="match status" value="1"/>
</dbReference>
<dbReference type="GO" id="GO:0046872">
    <property type="term" value="F:metal ion binding"/>
    <property type="evidence" value="ECO:0007669"/>
    <property type="project" value="UniProtKB-KW"/>
</dbReference>
<dbReference type="OrthoDB" id="432169at2759"/>
<dbReference type="Gene3D" id="2.102.10.10">
    <property type="entry name" value="Rieske [2Fe-2S] iron-sulphur domain"/>
    <property type="match status" value="1"/>
</dbReference>
<dbReference type="PANTHER" id="PTHR43557">
    <property type="entry name" value="APOPTOSIS-INDUCING FACTOR 1"/>
    <property type="match status" value="1"/>
</dbReference>
<dbReference type="InterPro" id="IPR050446">
    <property type="entry name" value="FAD-oxidoreductase/Apoptosis"/>
</dbReference>
<dbReference type="GO" id="GO:0016651">
    <property type="term" value="F:oxidoreductase activity, acting on NAD(P)H"/>
    <property type="evidence" value="ECO:0007669"/>
    <property type="project" value="TreeGrafter"/>
</dbReference>
<evidence type="ECO:0000313" key="12">
    <source>
        <dbReference type="Proteomes" id="UP000002282"/>
    </source>
</evidence>
<evidence type="ECO:0000256" key="3">
    <source>
        <dbReference type="ARBA" id="ARBA00022630"/>
    </source>
</evidence>
<dbReference type="PRINTS" id="PR00368">
    <property type="entry name" value="FADPNR"/>
</dbReference>
<reference evidence="11 12" key="1">
    <citation type="journal article" date="2007" name="Nature">
        <title>Evolution of genes and genomes on the Drosophila phylogeny.</title>
        <authorList>
            <consortium name="Drosophila 12 Genomes Consortium"/>
            <person name="Clark A.G."/>
            <person name="Eisen M.B."/>
            <person name="Smith D.R."/>
            <person name="Bergman C.M."/>
            <person name="Oliver B."/>
            <person name="Markow T.A."/>
            <person name="Kaufman T.C."/>
            <person name="Kellis M."/>
            <person name="Gelbart W."/>
            <person name="Iyer V.N."/>
            <person name="Pollard D.A."/>
            <person name="Sackton T.B."/>
            <person name="Larracuente A.M."/>
            <person name="Singh N.D."/>
            <person name="Abad J.P."/>
            <person name="Abt D.N."/>
            <person name="Adryan B."/>
            <person name="Aguade M."/>
            <person name="Akashi H."/>
            <person name="Anderson W.W."/>
            <person name="Aquadro C.F."/>
            <person name="Ardell D.H."/>
            <person name="Arguello R."/>
            <person name="Artieri C.G."/>
            <person name="Barbash D.A."/>
            <person name="Barker D."/>
            <person name="Barsanti P."/>
            <person name="Batterham P."/>
            <person name="Batzoglou S."/>
            <person name="Begun D."/>
            <person name="Bhutkar A."/>
            <person name="Blanco E."/>
            <person name="Bosak S.A."/>
            <person name="Bradley R.K."/>
            <person name="Brand A.D."/>
            <person name="Brent M.R."/>
            <person name="Brooks A.N."/>
            <person name="Brown R.H."/>
            <person name="Butlin R.K."/>
            <person name="Caggese C."/>
            <person name="Calvi B.R."/>
            <person name="Bernardo de Carvalho A."/>
            <person name="Caspi A."/>
            <person name="Castrezana S."/>
            <person name="Celniker S.E."/>
            <person name="Chang J.L."/>
            <person name="Chapple C."/>
            <person name="Chatterji S."/>
            <person name="Chinwalla A."/>
            <person name="Civetta A."/>
            <person name="Clifton S.W."/>
            <person name="Comeron J.M."/>
            <person name="Costello J.C."/>
            <person name="Coyne J.A."/>
            <person name="Daub J."/>
            <person name="David R.G."/>
            <person name="Delcher A.L."/>
            <person name="Delehaunty K."/>
            <person name="Do C.B."/>
            <person name="Ebling H."/>
            <person name="Edwards K."/>
            <person name="Eickbush T."/>
            <person name="Evans J.D."/>
            <person name="Filipski A."/>
            <person name="Findeiss S."/>
            <person name="Freyhult E."/>
            <person name="Fulton L."/>
            <person name="Fulton R."/>
            <person name="Garcia A.C."/>
            <person name="Gardiner A."/>
            <person name="Garfield D.A."/>
            <person name="Garvin B.E."/>
            <person name="Gibson G."/>
            <person name="Gilbert D."/>
            <person name="Gnerre S."/>
            <person name="Godfrey J."/>
            <person name="Good R."/>
            <person name="Gotea V."/>
            <person name="Gravely B."/>
            <person name="Greenberg A.J."/>
            <person name="Griffiths-Jones S."/>
            <person name="Gross S."/>
            <person name="Guigo R."/>
            <person name="Gustafson E.A."/>
            <person name="Haerty W."/>
            <person name="Hahn M.W."/>
            <person name="Halligan D.L."/>
            <person name="Halpern A.L."/>
            <person name="Halter G.M."/>
            <person name="Han M.V."/>
            <person name="Heger A."/>
            <person name="Hillier L."/>
            <person name="Hinrichs A.S."/>
            <person name="Holmes I."/>
            <person name="Hoskins R.A."/>
            <person name="Hubisz M.J."/>
            <person name="Hultmark D."/>
            <person name="Huntley M.A."/>
            <person name="Jaffe D.B."/>
            <person name="Jagadeeshan S."/>
            <person name="Jeck W.R."/>
            <person name="Johnson J."/>
            <person name="Jones C.D."/>
            <person name="Jordan W.C."/>
            <person name="Karpen G.H."/>
            <person name="Kataoka E."/>
            <person name="Keightley P.D."/>
            <person name="Kheradpour P."/>
            <person name="Kirkness E.F."/>
            <person name="Koerich L.B."/>
            <person name="Kristiansen K."/>
            <person name="Kudrna D."/>
            <person name="Kulathinal R.J."/>
            <person name="Kumar S."/>
            <person name="Kwok R."/>
            <person name="Lander E."/>
            <person name="Langley C.H."/>
            <person name="Lapoint R."/>
            <person name="Lazzaro B.P."/>
            <person name="Lee S.J."/>
            <person name="Levesque L."/>
            <person name="Li R."/>
            <person name="Lin C.F."/>
            <person name="Lin M.F."/>
            <person name="Lindblad-Toh K."/>
            <person name="Llopart A."/>
            <person name="Long M."/>
            <person name="Low L."/>
            <person name="Lozovsky E."/>
            <person name="Lu J."/>
            <person name="Luo M."/>
            <person name="Machado C.A."/>
            <person name="Makalowski W."/>
            <person name="Marzo M."/>
            <person name="Matsuda M."/>
            <person name="Matzkin L."/>
            <person name="McAllister B."/>
            <person name="McBride C.S."/>
            <person name="McKernan B."/>
            <person name="McKernan K."/>
            <person name="Mendez-Lago M."/>
            <person name="Minx P."/>
            <person name="Mollenhauer M.U."/>
            <person name="Montooth K."/>
            <person name="Mount S.M."/>
            <person name="Mu X."/>
            <person name="Myers E."/>
            <person name="Negre B."/>
            <person name="Newfeld S."/>
            <person name="Nielsen R."/>
            <person name="Noor M.A."/>
            <person name="O'Grady P."/>
            <person name="Pachter L."/>
            <person name="Papaceit M."/>
            <person name="Parisi M.J."/>
            <person name="Parisi M."/>
            <person name="Parts L."/>
            <person name="Pedersen J.S."/>
            <person name="Pesole G."/>
            <person name="Phillippy A.M."/>
            <person name="Ponting C.P."/>
            <person name="Pop M."/>
            <person name="Porcelli D."/>
            <person name="Powell J.R."/>
            <person name="Prohaska S."/>
            <person name="Pruitt K."/>
            <person name="Puig M."/>
            <person name="Quesneville H."/>
            <person name="Ram K.R."/>
            <person name="Rand D."/>
            <person name="Rasmussen M.D."/>
            <person name="Reed L.K."/>
            <person name="Reenan R."/>
            <person name="Reily A."/>
            <person name="Remington K.A."/>
            <person name="Rieger T.T."/>
            <person name="Ritchie M.G."/>
            <person name="Robin C."/>
            <person name="Rogers Y.H."/>
            <person name="Rohde C."/>
            <person name="Rozas J."/>
            <person name="Rubenfield M.J."/>
            <person name="Ruiz A."/>
            <person name="Russo S."/>
            <person name="Salzberg S.L."/>
            <person name="Sanchez-Gracia A."/>
            <person name="Saranga D.J."/>
            <person name="Sato H."/>
            <person name="Schaeffer S.W."/>
            <person name="Schatz M.C."/>
            <person name="Schlenke T."/>
            <person name="Schwartz R."/>
            <person name="Segarra C."/>
            <person name="Singh R.S."/>
            <person name="Sirot L."/>
            <person name="Sirota M."/>
            <person name="Sisneros N.B."/>
            <person name="Smith C.D."/>
            <person name="Smith T.F."/>
            <person name="Spieth J."/>
            <person name="Stage D.E."/>
            <person name="Stark A."/>
            <person name="Stephan W."/>
            <person name="Strausberg R.L."/>
            <person name="Strempel S."/>
            <person name="Sturgill D."/>
            <person name="Sutton G."/>
            <person name="Sutton G.G."/>
            <person name="Tao W."/>
            <person name="Teichmann S."/>
            <person name="Tobari Y.N."/>
            <person name="Tomimura Y."/>
            <person name="Tsolas J.M."/>
            <person name="Valente V.L."/>
            <person name="Venter E."/>
            <person name="Venter J.C."/>
            <person name="Vicario S."/>
            <person name="Vieira F.G."/>
            <person name="Vilella A.J."/>
            <person name="Villasante A."/>
            <person name="Walenz B."/>
            <person name="Wang J."/>
            <person name="Wasserman M."/>
            <person name="Watts T."/>
            <person name="Wilson D."/>
            <person name="Wilson R.K."/>
            <person name="Wing R.A."/>
            <person name="Wolfner M.F."/>
            <person name="Wong A."/>
            <person name="Wong G.K."/>
            <person name="Wu C.I."/>
            <person name="Wu G."/>
            <person name="Yamamoto D."/>
            <person name="Yang H.P."/>
            <person name="Yang S.P."/>
            <person name="Yorke J.A."/>
            <person name="Yoshida K."/>
            <person name="Zdobnov E."/>
            <person name="Zhang P."/>
            <person name="Zhang Y."/>
            <person name="Zimin A.V."/>
            <person name="Baldwin J."/>
            <person name="Abdouelleil A."/>
            <person name="Abdulkadir J."/>
            <person name="Abebe A."/>
            <person name="Abera B."/>
            <person name="Abreu J."/>
            <person name="Acer S.C."/>
            <person name="Aftuck L."/>
            <person name="Alexander A."/>
            <person name="An P."/>
            <person name="Anderson E."/>
            <person name="Anderson S."/>
            <person name="Arachi H."/>
            <person name="Azer M."/>
            <person name="Bachantsang P."/>
            <person name="Barry A."/>
            <person name="Bayul T."/>
            <person name="Berlin A."/>
            <person name="Bessette D."/>
            <person name="Bloom T."/>
            <person name="Blye J."/>
            <person name="Boguslavskiy L."/>
            <person name="Bonnet C."/>
            <person name="Boukhgalter B."/>
            <person name="Bourzgui I."/>
            <person name="Brown A."/>
            <person name="Cahill P."/>
            <person name="Channer S."/>
            <person name="Cheshatsang Y."/>
            <person name="Chuda L."/>
            <person name="Citroen M."/>
            <person name="Collymore A."/>
            <person name="Cooke P."/>
            <person name="Costello M."/>
            <person name="D'Aco K."/>
            <person name="Daza R."/>
            <person name="De Haan G."/>
            <person name="DeGray S."/>
            <person name="DeMaso C."/>
            <person name="Dhargay N."/>
            <person name="Dooley K."/>
            <person name="Dooley E."/>
            <person name="Doricent M."/>
            <person name="Dorje P."/>
            <person name="Dorjee K."/>
            <person name="Dupes A."/>
            <person name="Elong R."/>
            <person name="Falk J."/>
            <person name="Farina A."/>
            <person name="Faro S."/>
            <person name="Ferguson D."/>
            <person name="Fisher S."/>
            <person name="Foley C.D."/>
            <person name="Franke A."/>
            <person name="Friedrich D."/>
            <person name="Gadbois L."/>
            <person name="Gearin G."/>
            <person name="Gearin C.R."/>
            <person name="Giannoukos G."/>
            <person name="Goode T."/>
            <person name="Graham J."/>
            <person name="Grandbois E."/>
            <person name="Grewal S."/>
            <person name="Gyaltsen K."/>
            <person name="Hafez N."/>
            <person name="Hagos B."/>
            <person name="Hall J."/>
            <person name="Henson C."/>
            <person name="Hollinger A."/>
            <person name="Honan T."/>
            <person name="Huard M.D."/>
            <person name="Hughes L."/>
            <person name="Hurhula B."/>
            <person name="Husby M.E."/>
            <person name="Kamat A."/>
            <person name="Kanga B."/>
            <person name="Kashin S."/>
            <person name="Khazanovich D."/>
            <person name="Kisner P."/>
            <person name="Lance K."/>
            <person name="Lara M."/>
            <person name="Lee W."/>
            <person name="Lennon N."/>
            <person name="Letendre F."/>
            <person name="LeVine R."/>
            <person name="Lipovsky A."/>
            <person name="Liu X."/>
            <person name="Liu J."/>
            <person name="Liu S."/>
            <person name="Lokyitsang T."/>
            <person name="Lokyitsang Y."/>
            <person name="Lubonja R."/>
            <person name="Lui A."/>
            <person name="MacDonald P."/>
            <person name="Magnisalis V."/>
            <person name="Maru K."/>
            <person name="Matthews C."/>
            <person name="McCusker W."/>
            <person name="McDonough S."/>
            <person name="Mehta T."/>
            <person name="Meldrim J."/>
            <person name="Meneus L."/>
            <person name="Mihai O."/>
            <person name="Mihalev A."/>
            <person name="Mihova T."/>
            <person name="Mittelman R."/>
            <person name="Mlenga V."/>
            <person name="Montmayeur A."/>
            <person name="Mulrain L."/>
            <person name="Navidi A."/>
            <person name="Naylor J."/>
            <person name="Negash T."/>
            <person name="Nguyen T."/>
            <person name="Nguyen N."/>
            <person name="Nicol R."/>
            <person name="Norbu C."/>
            <person name="Norbu N."/>
            <person name="Novod N."/>
            <person name="O'Neill B."/>
            <person name="Osman S."/>
            <person name="Markiewicz E."/>
            <person name="Oyono O.L."/>
            <person name="Patti C."/>
            <person name="Phunkhang P."/>
            <person name="Pierre F."/>
            <person name="Priest M."/>
            <person name="Raghuraman S."/>
            <person name="Rege F."/>
            <person name="Reyes R."/>
            <person name="Rise C."/>
            <person name="Rogov P."/>
            <person name="Ross K."/>
            <person name="Ryan E."/>
            <person name="Settipalli S."/>
            <person name="Shea T."/>
            <person name="Sherpa N."/>
            <person name="Shi L."/>
            <person name="Shih D."/>
            <person name="Sparrow T."/>
            <person name="Spaulding J."/>
            <person name="Stalker J."/>
            <person name="Stange-Thomann N."/>
            <person name="Stavropoulos S."/>
            <person name="Stone C."/>
            <person name="Strader C."/>
            <person name="Tesfaye S."/>
            <person name="Thomson T."/>
            <person name="Thoulutsang Y."/>
            <person name="Thoulutsang D."/>
            <person name="Topham K."/>
            <person name="Topping I."/>
            <person name="Tsamla T."/>
            <person name="Vassiliev H."/>
            <person name="Vo A."/>
            <person name="Wangchuk T."/>
            <person name="Wangdi T."/>
            <person name="Weiand M."/>
            <person name="Wilkinson J."/>
            <person name="Wilson A."/>
            <person name="Yadav S."/>
            <person name="Young G."/>
            <person name="Yu Q."/>
            <person name="Zembek L."/>
            <person name="Zhong D."/>
            <person name="Zimmer A."/>
            <person name="Zwirko Z."/>
            <person name="Jaffe D.B."/>
            <person name="Alvarez P."/>
            <person name="Brockman W."/>
            <person name="Butler J."/>
            <person name="Chin C."/>
            <person name="Gnerre S."/>
            <person name="Grabherr M."/>
            <person name="Kleber M."/>
            <person name="Mauceli E."/>
            <person name="MacCallum I."/>
        </authorList>
    </citation>
    <scope>NUCLEOTIDE SEQUENCE [LARGE SCALE GENOMIC DNA]</scope>
    <source>
        <strain evidence="12">Tai18E2 / Tucson 14021-0261.01</strain>
    </source>
</reference>
<dbReference type="GO" id="GO:0005737">
    <property type="term" value="C:cytoplasm"/>
    <property type="evidence" value="ECO:0007669"/>
    <property type="project" value="TreeGrafter"/>
</dbReference>
<evidence type="ECO:0000256" key="4">
    <source>
        <dbReference type="ARBA" id="ARBA00022714"/>
    </source>
</evidence>
<keyword evidence="4" id="KW-0001">2Fe-2S</keyword>
<evidence type="ECO:0000256" key="9">
    <source>
        <dbReference type="ARBA" id="ARBA00023014"/>
    </source>
</evidence>
<dbReference type="EMBL" id="CM000158">
    <property type="protein sequence ID" value="EDW90375.1"/>
    <property type="molecule type" value="Genomic_DNA"/>
</dbReference>
<dbReference type="AlphaFoldDB" id="B4PAG7"/>
<dbReference type="Gene3D" id="3.30.390.30">
    <property type="match status" value="1"/>
</dbReference>
<evidence type="ECO:0000259" key="10">
    <source>
        <dbReference type="PROSITE" id="PS51296"/>
    </source>
</evidence>
<reference evidence="11 12" key="2">
    <citation type="journal article" date="2007" name="PLoS Biol.">
        <title>Principles of genome evolution in the Drosophila melanogaster species group.</title>
        <authorList>
            <person name="Ranz J.M."/>
            <person name="Maurin D."/>
            <person name="Chan Y.S."/>
            <person name="von Grotthuss M."/>
            <person name="Hillier L.W."/>
            <person name="Roote J."/>
            <person name="Ashburner M."/>
            <person name="Bergman C.M."/>
        </authorList>
    </citation>
    <scope>NUCLEOTIDE SEQUENCE [LARGE SCALE GENOMIC DNA]</scope>
    <source>
        <strain evidence="12">Tai18E2 / Tucson 14021-0261.01</strain>
    </source>
</reference>
<keyword evidence="6" id="KW-0274">FAD</keyword>
<accession>B4PAG7</accession>
<dbReference type="HOGENOM" id="CLU_003291_4_2_1"/>
<dbReference type="GO" id="GO:0051537">
    <property type="term" value="F:2 iron, 2 sulfur cluster binding"/>
    <property type="evidence" value="ECO:0007669"/>
    <property type="project" value="UniProtKB-KW"/>
</dbReference>
<evidence type="ECO:0000256" key="7">
    <source>
        <dbReference type="ARBA" id="ARBA00023002"/>
    </source>
</evidence>
<keyword evidence="5" id="KW-0479">Metal-binding</keyword>
<dbReference type="Pfam" id="PF07992">
    <property type="entry name" value="Pyr_redox_2"/>
    <property type="match status" value="1"/>
</dbReference>
<dbReference type="PhylomeDB" id="B4PAG7"/>
<dbReference type="SUPFAM" id="SSF55424">
    <property type="entry name" value="FAD/NAD-linked reductases, dimerisation (C-terminal) domain"/>
    <property type="match status" value="1"/>
</dbReference>
<proteinExistence type="inferred from homology"/>
<dbReference type="OMA" id="TSHTKPY"/>
<dbReference type="SUPFAM" id="SSF50022">
    <property type="entry name" value="ISP domain"/>
    <property type="match status" value="1"/>
</dbReference>
<feature type="domain" description="Rieske" evidence="10">
    <location>
        <begin position="10"/>
        <end position="106"/>
    </location>
</feature>
<comment type="cofactor">
    <cofactor evidence="1">
        <name>FAD</name>
        <dbReference type="ChEBI" id="CHEBI:57692"/>
    </cofactor>
</comment>
<dbReference type="InterPro" id="IPR016156">
    <property type="entry name" value="FAD/NAD-linked_Rdtase_dimer_sf"/>
</dbReference>
<dbReference type="SMR" id="B4PAG7"/>
<dbReference type="PRINTS" id="PR00469">
    <property type="entry name" value="PNDRDTASEII"/>
</dbReference>
<organism evidence="11 12">
    <name type="scientific">Drosophila yakuba</name>
    <name type="common">Fruit fly</name>
    <dbReference type="NCBI Taxonomy" id="7245"/>
    <lineage>
        <taxon>Eukaryota</taxon>
        <taxon>Metazoa</taxon>
        <taxon>Ecdysozoa</taxon>
        <taxon>Arthropoda</taxon>
        <taxon>Hexapoda</taxon>
        <taxon>Insecta</taxon>
        <taxon>Pterygota</taxon>
        <taxon>Neoptera</taxon>
        <taxon>Endopterygota</taxon>
        <taxon>Diptera</taxon>
        <taxon>Brachycera</taxon>
        <taxon>Muscomorpha</taxon>
        <taxon>Ephydroidea</taxon>
        <taxon>Drosophilidae</taxon>
        <taxon>Drosophila</taxon>
        <taxon>Sophophora</taxon>
    </lineage>
</organism>
<dbReference type="Pfam" id="PF00355">
    <property type="entry name" value="Rieske"/>
    <property type="match status" value="1"/>
</dbReference>
<dbReference type="InterPro" id="IPR023753">
    <property type="entry name" value="FAD/NAD-binding_dom"/>
</dbReference>
<evidence type="ECO:0000313" key="11">
    <source>
        <dbReference type="EMBL" id="EDW90375.1"/>
    </source>
</evidence>
<keyword evidence="3" id="KW-0285">Flavoprotein</keyword>
<evidence type="ECO:0000256" key="8">
    <source>
        <dbReference type="ARBA" id="ARBA00023004"/>
    </source>
</evidence>
<dbReference type="SUPFAM" id="SSF51905">
    <property type="entry name" value="FAD/NAD(P)-binding domain"/>
    <property type="match status" value="1"/>
</dbReference>
<name>B4PAG7_DROYA</name>
<protein>
    <recommendedName>
        <fullName evidence="10">Rieske domain-containing protein</fullName>
    </recommendedName>
</protein>
<gene>
    <name evidence="11" type="primary">Dyak\GE12673</name>
    <name evidence="11" type="synonym">dyak_GLEANR_12907</name>
    <name evidence="11" type="synonym">GE12673</name>
    <name evidence="11" type="ORF">Dyak_GE12673</name>
</gene>
<dbReference type="InterPro" id="IPR036922">
    <property type="entry name" value="Rieske_2Fe-2S_sf"/>
</dbReference>
<evidence type="ECO:0000256" key="2">
    <source>
        <dbReference type="ARBA" id="ARBA00006442"/>
    </source>
</evidence>
<evidence type="ECO:0000256" key="5">
    <source>
        <dbReference type="ARBA" id="ARBA00022723"/>
    </source>
</evidence>
<comment type="similarity">
    <text evidence="2">Belongs to the FAD-dependent oxidoreductase family.</text>
</comment>
<keyword evidence="12" id="KW-1185">Reference proteome</keyword>
<keyword evidence="7 11" id="KW-0560">Oxidoreductase</keyword>
<keyword evidence="8" id="KW-0408">Iron</keyword>